<dbReference type="EMBL" id="RJVK01000006">
    <property type="protein sequence ID" value="ROR38712.1"/>
    <property type="molecule type" value="Genomic_DNA"/>
</dbReference>
<geneLocation type="plasmid" evidence="1 4">
    <name>unnamed1</name>
</geneLocation>
<accession>A0AAJ4UWY5</accession>
<keyword evidence="4" id="KW-1185">Reference proteome</keyword>
<organism evidence="2 3">
    <name type="scientific">Caminibacter pacificus</name>
    <dbReference type="NCBI Taxonomy" id="1424653"/>
    <lineage>
        <taxon>Bacteria</taxon>
        <taxon>Pseudomonadati</taxon>
        <taxon>Campylobacterota</taxon>
        <taxon>Epsilonproteobacteria</taxon>
        <taxon>Nautiliales</taxon>
        <taxon>Nautiliaceae</taxon>
        <taxon>Caminibacter</taxon>
    </lineage>
</organism>
<keyword evidence="1" id="KW-0614">Plasmid</keyword>
<evidence type="ECO:0000313" key="4">
    <source>
        <dbReference type="Proteomes" id="UP000298805"/>
    </source>
</evidence>
<dbReference type="Proteomes" id="UP000298805">
    <property type="component" value="Plasmid unnamed1"/>
</dbReference>
<protein>
    <submittedName>
        <fullName evidence="2">Uncharacterized protein</fullName>
    </submittedName>
</protein>
<proteinExistence type="predicted"/>
<dbReference type="EMBL" id="CP040940">
    <property type="protein sequence ID" value="QDD68199.1"/>
    <property type="molecule type" value="Genomic_DNA"/>
</dbReference>
<sequence length="156" mass="19220">MFAQTIKELAEYFKLPVRTLQKWQKEYEETNWRRHLLKKLDDYKFLEEETKKELREIFDKNEIKALIACVNSTIPSNDFWALKKLWGYHIEECEKYEPMNITQFLPENADLEIFVKKLKDKINSLSIFQKYILFNEVFGFWKQKEKDLEEYIKNYR</sequence>
<reference evidence="2 3" key="1">
    <citation type="submission" date="2018-11" db="EMBL/GenBank/DDBJ databases">
        <title>Genomic Encyclopedia of Type Strains, Phase IV (KMG-IV): sequencing the most valuable type-strain genomes for metagenomic binning, comparative biology and taxonomic classification.</title>
        <authorList>
            <person name="Goeker M."/>
        </authorList>
    </citation>
    <scope>NUCLEOTIDE SEQUENCE [LARGE SCALE GENOMIC DNA]</scope>
    <source>
        <strain evidence="2 3">DSM 27783</strain>
    </source>
</reference>
<gene>
    <name evidence="1" type="ORF">C6V80_10110</name>
    <name evidence="2" type="ORF">EDC58_1927</name>
</gene>
<evidence type="ECO:0000313" key="1">
    <source>
        <dbReference type="EMBL" id="QDD68199.1"/>
    </source>
</evidence>
<dbReference type="Proteomes" id="UP000272781">
    <property type="component" value="Unassembled WGS sequence"/>
</dbReference>
<evidence type="ECO:0000313" key="3">
    <source>
        <dbReference type="Proteomes" id="UP000272781"/>
    </source>
</evidence>
<dbReference type="RefSeq" id="WP_123353299.1">
    <property type="nucleotide sequence ID" value="NZ_CP040940.1"/>
</dbReference>
<name>A0AAJ4UWY5_9BACT</name>
<evidence type="ECO:0000313" key="2">
    <source>
        <dbReference type="EMBL" id="ROR38712.1"/>
    </source>
</evidence>
<reference evidence="1 4" key="2">
    <citation type="submission" date="2019-06" db="EMBL/GenBank/DDBJ databases">
        <title>A comparative analysis of the Nautiliaceae.</title>
        <authorList>
            <person name="Grosche A."/>
            <person name="Smedile F."/>
            <person name="Vetriani C."/>
        </authorList>
    </citation>
    <scope>NUCLEOTIDE SEQUENCE [LARGE SCALE GENOMIC DNA]</scope>
    <source>
        <strain evidence="1 4">TB6</strain>
        <plasmid evidence="1 4">unnamed1</plasmid>
    </source>
</reference>
<dbReference type="AlphaFoldDB" id="A0AAJ4UWY5"/>